<dbReference type="Pfam" id="PF00512">
    <property type="entry name" value="HisKA"/>
    <property type="match status" value="1"/>
</dbReference>
<dbReference type="InterPro" id="IPR013656">
    <property type="entry name" value="PAS_4"/>
</dbReference>
<proteinExistence type="predicted"/>
<dbReference type="EMBL" id="CADIKK010000067">
    <property type="protein sequence ID" value="CAB3809136.1"/>
    <property type="molecule type" value="Genomic_DNA"/>
</dbReference>
<keyword evidence="8 17" id="KW-0418">Kinase</keyword>
<evidence type="ECO:0000256" key="9">
    <source>
        <dbReference type="ARBA" id="ARBA00022840"/>
    </source>
</evidence>
<accession>A0A6S7BQ07</accession>
<dbReference type="InterPro" id="IPR035965">
    <property type="entry name" value="PAS-like_dom_sf"/>
</dbReference>
<evidence type="ECO:0000256" key="4">
    <source>
        <dbReference type="ARBA" id="ARBA00022553"/>
    </source>
</evidence>
<dbReference type="RefSeq" id="WP_175153801.1">
    <property type="nucleotide sequence ID" value="NZ_CADIKK010000067.1"/>
</dbReference>
<keyword evidence="5 17" id="KW-0808">Transferase</keyword>
<dbReference type="SMART" id="SM00387">
    <property type="entry name" value="HATPase_c"/>
    <property type="match status" value="1"/>
</dbReference>
<evidence type="ECO:0000259" key="14">
    <source>
        <dbReference type="PROSITE" id="PS50109"/>
    </source>
</evidence>
<keyword evidence="18" id="KW-1185">Reference proteome</keyword>
<evidence type="ECO:0000313" key="17">
    <source>
        <dbReference type="EMBL" id="CAB3809136.1"/>
    </source>
</evidence>
<dbReference type="Gene3D" id="1.10.287.130">
    <property type="match status" value="1"/>
</dbReference>
<dbReference type="InterPro" id="IPR003661">
    <property type="entry name" value="HisK_dim/P_dom"/>
</dbReference>
<dbReference type="CDD" id="cd00082">
    <property type="entry name" value="HisKA"/>
    <property type="match status" value="1"/>
</dbReference>
<feature type="domain" description="Histidine kinase" evidence="14">
    <location>
        <begin position="269"/>
        <end position="485"/>
    </location>
</feature>
<dbReference type="InterPro" id="IPR004358">
    <property type="entry name" value="Sig_transdc_His_kin-like_C"/>
</dbReference>
<comment type="subcellular location">
    <subcellularLocation>
        <location evidence="2">Membrane</location>
        <topology evidence="2">Multi-pass membrane protein</topology>
    </subcellularLocation>
</comment>
<dbReference type="PANTHER" id="PTHR43065">
    <property type="entry name" value="SENSOR HISTIDINE KINASE"/>
    <property type="match status" value="1"/>
</dbReference>
<dbReference type="Pfam" id="PF13493">
    <property type="entry name" value="DUF4118"/>
    <property type="match status" value="1"/>
</dbReference>
<keyword evidence="10 13" id="KW-1133">Transmembrane helix</keyword>
<evidence type="ECO:0000256" key="1">
    <source>
        <dbReference type="ARBA" id="ARBA00000085"/>
    </source>
</evidence>
<protein>
    <recommendedName>
        <fullName evidence="3">histidine kinase</fullName>
        <ecNumber evidence="3">2.7.13.3</ecNumber>
    </recommendedName>
</protein>
<feature type="domain" description="PAS" evidence="15">
    <location>
        <begin position="132"/>
        <end position="177"/>
    </location>
</feature>
<dbReference type="InterPro" id="IPR000014">
    <property type="entry name" value="PAS"/>
</dbReference>
<evidence type="ECO:0000256" key="5">
    <source>
        <dbReference type="ARBA" id="ARBA00022679"/>
    </source>
</evidence>
<dbReference type="InterPro" id="IPR001610">
    <property type="entry name" value="PAC"/>
</dbReference>
<comment type="catalytic activity">
    <reaction evidence="1">
        <text>ATP + protein L-histidine = ADP + protein N-phospho-L-histidine.</text>
        <dbReference type="EC" id="2.7.13.3"/>
    </reaction>
</comment>
<name>A0A6S7BQ07_9BURK</name>
<evidence type="ECO:0000256" key="11">
    <source>
        <dbReference type="ARBA" id="ARBA00023012"/>
    </source>
</evidence>
<keyword evidence="4" id="KW-0597">Phosphoprotein</keyword>
<evidence type="ECO:0000256" key="13">
    <source>
        <dbReference type="SAM" id="Phobius"/>
    </source>
</evidence>
<sequence length="492" mass="53596">MDDPVPDAVRRAMRSSVIAKQFAQIRPTVLALAVGGIALALSTWLSFQLGARMTVAASVCVTEIALLALIGSLASSILLSVIAVCCLDYFFASPLFYLRVDLARDFWALTAFFVTSSTVSCLVHRARQLEAIHREQAMLLELTHDSVTVRDISDVITYWNRGAETLFGWKKDEALGKMSRSLLRSRYPVAFDEIKRTVLEIGYWEGEVVHTAKNGSVLAAESRCSVLRNKHGLPVAILETGTDITERKRKEEALESVARATTIGELGASVAHELGQPLAAISAHSAAGIMWLNRDSPNIDEALSSLQLVAAESRRAAEIIRRLRALAKRTPPQVTRLAINDVVKDVIPLLQRELLNHQVTLKTKLDADLPTALGDQVQLAQVTINLAMNAIQAMDAVTDRPRELVIESRCGDAGDVIIAVRDSGTGIEAENAPRLFEPFFTTKPEGMGVGLSICQAIIQSHGGELRLRNNVEHGATVEFSVPTIAPRDATQQ</sequence>
<dbReference type="Gene3D" id="3.30.565.10">
    <property type="entry name" value="Histidine kinase-like ATPase, C-terminal domain"/>
    <property type="match status" value="1"/>
</dbReference>
<dbReference type="SUPFAM" id="SSF47384">
    <property type="entry name" value="Homodimeric domain of signal transducing histidine kinase"/>
    <property type="match status" value="1"/>
</dbReference>
<dbReference type="PROSITE" id="PS50112">
    <property type="entry name" value="PAS"/>
    <property type="match status" value="1"/>
</dbReference>
<evidence type="ECO:0000259" key="15">
    <source>
        <dbReference type="PROSITE" id="PS50112"/>
    </source>
</evidence>
<evidence type="ECO:0000256" key="7">
    <source>
        <dbReference type="ARBA" id="ARBA00022741"/>
    </source>
</evidence>
<organism evidence="17 18">
    <name type="scientific">Paraburkholderia ultramafica</name>
    <dbReference type="NCBI Taxonomy" id="1544867"/>
    <lineage>
        <taxon>Bacteria</taxon>
        <taxon>Pseudomonadati</taxon>
        <taxon>Pseudomonadota</taxon>
        <taxon>Betaproteobacteria</taxon>
        <taxon>Burkholderiales</taxon>
        <taxon>Burkholderiaceae</taxon>
        <taxon>Paraburkholderia</taxon>
    </lineage>
</organism>
<dbReference type="PROSITE" id="PS50113">
    <property type="entry name" value="PAC"/>
    <property type="match status" value="1"/>
</dbReference>
<dbReference type="GO" id="GO:0005524">
    <property type="term" value="F:ATP binding"/>
    <property type="evidence" value="ECO:0007669"/>
    <property type="project" value="UniProtKB-KW"/>
</dbReference>
<dbReference type="SUPFAM" id="SSF55785">
    <property type="entry name" value="PYP-like sensor domain (PAS domain)"/>
    <property type="match status" value="1"/>
</dbReference>
<dbReference type="SMART" id="SM00086">
    <property type="entry name" value="PAC"/>
    <property type="match status" value="1"/>
</dbReference>
<dbReference type="CDD" id="cd00130">
    <property type="entry name" value="PAS"/>
    <property type="match status" value="1"/>
</dbReference>
<dbReference type="InterPro" id="IPR025201">
    <property type="entry name" value="KdpD_TM"/>
</dbReference>
<dbReference type="InterPro" id="IPR036097">
    <property type="entry name" value="HisK_dim/P_sf"/>
</dbReference>
<dbReference type="PANTHER" id="PTHR43065:SF10">
    <property type="entry name" value="PEROXIDE STRESS-ACTIVATED HISTIDINE KINASE MAK3"/>
    <property type="match status" value="1"/>
</dbReference>
<evidence type="ECO:0000256" key="6">
    <source>
        <dbReference type="ARBA" id="ARBA00022692"/>
    </source>
</evidence>
<evidence type="ECO:0000256" key="12">
    <source>
        <dbReference type="ARBA" id="ARBA00023136"/>
    </source>
</evidence>
<keyword evidence="9" id="KW-0067">ATP-binding</keyword>
<keyword evidence="11" id="KW-0902">Two-component regulatory system</keyword>
<reference evidence="17 18" key="1">
    <citation type="submission" date="2020-04" db="EMBL/GenBank/DDBJ databases">
        <authorList>
            <person name="De Canck E."/>
        </authorList>
    </citation>
    <scope>NUCLEOTIDE SEQUENCE [LARGE SCALE GENOMIC DNA]</scope>
    <source>
        <strain evidence="17 18">LMG 28614</strain>
    </source>
</reference>
<dbReference type="NCBIfam" id="TIGR00229">
    <property type="entry name" value="sensory_box"/>
    <property type="match status" value="1"/>
</dbReference>
<dbReference type="SMART" id="SM00388">
    <property type="entry name" value="HisKA"/>
    <property type="match status" value="1"/>
</dbReference>
<dbReference type="InterPro" id="IPR036890">
    <property type="entry name" value="HATPase_C_sf"/>
</dbReference>
<feature type="transmembrane region" description="Helical" evidence="13">
    <location>
        <begin position="106"/>
        <end position="124"/>
    </location>
</feature>
<evidence type="ECO:0000256" key="10">
    <source>
        <dbReference type="ARBA" id="ARBA00022989"/>
    </source>
</evidence>
<feature type="transmembrane region" description="Helical" evidence="13">
    <location>
        <begin position="29"/>
        <end position="47"/>
    </location>
</feature>
<evidence type="ECO:0000256" key="3">
    <source>
        <dbReference type="ARBA" id="ARBA00012438"/>
    </source>
</evidence>
<dbReference type="InterPro" id="IPR000700">
    <property type="entry name" value="PAS-assoc_C"/>
</dbReference>
<dbReference type="InterPro" id="IPR038318">
    <property type="entry name" value="KdpD_sf"/>
</dbReference>
<dbReference type="GO" id="GO:0000155">
    <property type="term" value="F:phosphorelay sensor kinase activity"/>
    <property type="evidence" value="ECO:0007669"/>
    <property type="project" value="InterPro"/>
</dbReference>
<dbReference type="EC" id="2.7.13.3" evidence="3"/>
<evidence type="ECO:0000256" key="8">
    <source>
        <dbReference type="ARBA" id="ARBA00022777"/>
    </source>
</evidence>
<dbReference type="Proteomes" id="UP000494365">
    <property type="component" value="Unassembled WGS sequence"/>
</dbReference>
<keyword evidence="7" id="KW-0547">Nucleotide-binding</keyword>
<dbReference type="AlphaFoldDB" id="A0A6S7BQ07"/>
<dbReference type="PRINTS" id="PR00344">
    <property type="entry name" value="BCTRLSENSOR"/>
</dbReference>
<dbReference type="PROSITE" id="PS50109">
    <property type="entry name" value="HIS_KIN"/>
    <property type="match status" value="1"/>
</dbReference>
<dbReference type="GO" id="GO:0016020">
    <property type="term" value="C:membrane"/>
    <property type="evidence" value="ECO:0007669"/>
    <property type="project" value="UniProtKB-SubCell"/>
</dbReference>
<keyword evidence="6 13" id="KW-0812">Transmembrane</keyword>
<evidence type="ECO:0000256" key="2">
    <source>
        <dbReference type="ARBA" id="ARBA00004141"/>
    </source>
</evidence>
<dbReference type="Gene3D" id="3.30.450.20">
    <property type="entry name" value="PAS domain"/>
    <property type="match status" value="1"/>
</dbReference>
<feature type="domain" description="PAC" evidence="16">
    <location>
        <begin position="202"/>
        <end position="256"/>
    </location>
</feature>
<dbReference type="Pfam" id="PF08448">
    <property type="entry name" value="PAS_4"/>
    <property type="match status" value="1"/>
</dbReference>
<evidence type="ECO:0000313" key="18">
    <source>
        <dbReference type="Proteomes" id="UP000494365"/>
    </source>
</evidence>
<evidence type="ECO:0000259" key="16">
    <source>
        <dbReference type="PROSITE" id="PS50113"/>
    </source>
</evidence>
<dbReference type="SMART" id="SM00091">
    <property type="entry name" value="PAS"/>
    <property type="match status" value="1"/>
</dbReference>
<dbReference type="SUPFAM" id="SSF55874">
    <property type="entry name" value="ATPase domain of HSP90 chaperone/DNA topoisomerase II/histidine kinase"/>
    <property type="match status" value="1"/>
</dbReference>
<gene>
    <name evidence="17" type="primary">sasA_20</name>
    <name evidence="17" type="ORF">LMG28614_06956</name>
</gene>
<dbReference type="Gene3D" id="1.20.120.620">
    <property type="entry name" value="Backbone structure of the membrane domain of e. Coli histidine kinase receptor kdpd"/>
    <property type="match status" value="1"/>
</dbReference>
<dbReference type="InterPro" id="IPR003594">
    <property type="entry name" value="HATPase_dom"/>
</dbReference>
<dbReference type="InterPro" id="IPR005467">
    <property type="entry name" value="His_kinase_dom"/>
</dbReference>
<keyword evidence="12 13" id="KW-0472">Membrane</keyword>
<dbReference type="Pfam" id="PF02518">
    <property type="entry name" value="HATPase_c"/>
    <property type="match status" value="1"/>
</dbReference>